<dbReference type="InterPro" id="IPR038925">
    <property type="entry name" value="At3g17800-like"/>
</dbReference>
<dbReference type="PANTHER" id="PTHR31808:SF4">
    <property type="entry name" value="LIGASE, PUTATIVE (DUF760)-RELATED"/>
    <property type="match status" value="1"/>
</dbReference>
<organism evidence="1 2">
    <name type="scientific">Marchantia polymorpha subsp. ruderalis</name>
    <dbReference type="NCBI Taxonomy" id="1480154"/>
    <lineage>
        <taxon>Eukaryota</taxon>
        <taxon>Viridiplantae</taxon>
        <taxon>Streptophyta</taxon>
        <taxon>Embryophyta</taxon>
        <taxon>Marchantiophyta</taxon>
        <taxon>Marchantiopsida</taxon>
        <taxon>Marchantiidae</taxon>
        <taxon>Marchantiales</taxon>
        <taxon>Marchantiaceae</taxon>
        <taxon>Marchantia</taxon>
    </lineage>
</organism>
<evidence type="ECO:0008006" key="3">
    <source>
        <dbReference type="Google" id="ProtNLM"/>
    </source>
</evidence>
<dbReference type="Proteomes" id="UP000077202">
    <property type="component" value="Unassembled WGS sequence"/>
</dbReference>
<proteinExistence type="predicted"/>
<dbReference type="Pfam" id="PF05542">
    <property type="entry name" value="DUF760"/>
    <property type="match status" value="1"/>
</dbReference>
<protein>
    <recommendedName>
        <fullName evidence="3">UV-B-induced protein, chloroplastic</fullName>
    </recommendedName>
</protein>
<dbReference type="AlphaFoldDB" id="A0A176W8J2"/>
<keyword evidence="2" id="KW-1185">Reference proteome</keyword>
<evidence type="ECO:0000313" key="1">
    <source>
        <dbReference type="EMBL" id="OAE28931.1"/>
    </source>
</evidence>
<gene>
    <name evidence="1" type="ORF">AXG93_2960s1080</name>
</gene>
<evidence type="ECO:0000313" key="2">
    <source>
        <dbReference type="Proteomes" id="UP000077202"/>
    </source>
</evidence>
<reference evidence="1" key="1">
    <citation type="submission" date="2016-03" db="EMBL/GenBank/DDBJ databases">
        <title>Mechanisms controlling the formation of the plant cell surface in tip-growing cells are functionally conserved among land plants.</title>
        <authorList>
            <person name="Honkanen S."/>
            <person name="Jones V.A."/>
            <person name="Morieri G."/>
            <person name="Champion C."/>
            <person name="Hetherington A.J."/>
            <person name="Kelly S."/>
            <person name="Saint-Marcoux D."/>
            <person name="Proust H."/>
            <person name="Prescott H."/>
            <person name="Dolan L."/>
        </authorList>
    </citation>
    <scope>NUCLEOTIDE SEQUENCE [LARGE SCALE GENOMIC DNA]</scope>
    <source>
        <tissue evidence="1">Whole gametophyte</tissue>
    </source>
</reference>
<comment type="caution">
    <text evidence="1">The sequence shown here is derived from an EMBL/GenBank/DDBJ whole genome shotgun (WGS) entry which is preliminary data.</text>
</comment>
<accession>A0A176W8J2</accession>
<dbReference type="EMBL" id="LVLJ01001566">
    <property type="protein sequence ID" value="OAE28931.1"/>
    <property type="molecule type" value="Genomic_DNA"/>
</dbReference>
<dbReference type="InterPro" id="IPR008479">
    <property type="entry name" value="DUF760"/>
</dbReference>
<sequence length="570" mass="61522">MAALWSESFVPVLCPSVGLRARSGPPRAIGATGEKIHRFPPLSVCSTAQACLQKRIGGFDTEASEVGEPRAAEWDLARLGTRRIRSTGLRCDGAPEARGINCDVGCASGTCEDRDEEALSSERQKVSFHEMAGVALGACASPRVASIGSSHKSVVADAGVSPASVLVSPRSSKRQYRKISAVVLPKSMNGLRLAFSPLASPVLRRSPRAVGIRAEASSGGQSYDVAPLEPESPTGQFLVSVLKSHPHLFLSAAEQQLGDMAKAREADEASPSGTDLVLYKRIADLKAEERRKAVEEIIYALIVHKFVEADVNLVRTLPSVSDTDTRQVEISPAQEKQLEIVHSAEALEMVREHLAVVLGGRGTSTFLDQHTIAHISKLRVGQVYAASIMYGYFLRRVDQKFQLEKTIKALNRGMGELLEADTFQISDDDRVDETAAGRDPLAAEAAAAIANLNASDAARQGFGPNILPGGMKPSKLRSYVMSFDPDTLHRCATMRAKESLNVIEKHAEALFGKPEIRVAPDGSFTVVSDDTIRVSFSGLRRLVLEAVAFGSFLWDAESYVDSQYNIIARQ</sequence>
<dbReference type="PANTHER" id="PTHR31808">
    <property type="entry name" value="EXPRESSED PROTEIN"/>
    <property type="match status" value="1"/>
</dbReference>
<name>A0A176W8J2_MARPO</name>